<name>A0A225W7N4_9STRA</name>
<dbReference type="STRING" id="4795.A0A225W7N4"/>
<evidence type="ECO:0000313" key="3">
    <source>
        <dbReference type="Proteomes" id="UP000198211"/>
    </source>
</evidence>
<dbReference type="EMBL" id="NBNE01001502">
    <property type="protein sequence ID" value="OWZ13751.1"/>
    <property type="molecule type" value="Genomic_DNA"/>
</dbReference>
<evidence type="ECO:0000313" key="2">
    <source>
        <dbReference type="EMBL" id="OWZ13751.1"/>
    </source>
</evidence>
<evidence type="ECO:0000256" key="1">
    <source>
        <dbReference type="SAM" id="Phobius"/>
    </source>
</evidence>
<organism evidence="2 3">
    <name type="scientific">Phytophthora megakarya</name>
    <dbReference type="NCBI Taxonomy" id="4795"/>
    <lineage>
        <taxon>Eukaryota</taxon>
        <taxon>Sar</taxon>
        <taxon>Stramenopiles</taxon>
        <taxon>Oomycota</taxon>
        <taxon>Peronosporomycetes</taxon>
        <taxon>Peronosporales</taxon>
        <taxon>Peronosporaceae</taxon>
        <taxon>Phytophthora</taxon>
    </lineage>
</organism>
<keyword evidence="3" id="KW-1185">Reference proteome</keyword>
<feature type="transmembrane region" description="Helical" evidence="1">
    <location>
        <begin position="372"/>
        <end position="390"/>
    </location>
</feature>
<keyword evidence="1" id="KW-1133">Transmembrane helix</keyword>
<feature type="transmembrane region" description="Helical" evidence="1">
    <location>
        <begin position="452"/>
        <end position="470"/>
    </location>
</feature>
<comment type="caution">
    <text evidence="2">The sequence shown here is derived from an EMBL/GenBank/DDBJ whole genome shotgun (WGS) entry which is preliminary data.</text>
</comment>
<dbReference type="OrthoDB" id="62228at2759"/>
<proteinExistence type="predicted"/>
<feature type="transmembrane region" description="Helical" evidence="1">
    <location>
        <begin position="547"/>
        <end position="567"/>
    </location>
</feature>
<sequence>MPSAVHISPESADSVLPSKFLDRLKLHDILIGLYHWTICVFIIALVCSQLLGAVWDSRTTMLHIFFGKSPLQGPYQIVGTNDVPYPDRVIACVRRGEYFEPKLVSSLLAAPGVSAIVEDSTGTAMHGYRLRQRRVGSVTDTLDSAIETAYKSSCALIAKTMNNIFDACLELGYTNLTRDNLRVVDDVNSKNLYMLPNTLPILIIPYWDNAPHARHVIPTWNGDACAFRLQDAYAASNSASKLASFRGVNRSARFERTMEWLRRPGGHWKNGWYEDLEGMRWYSDLTSSAKGAPYYMTFRLFDMLSGKEADCSHPADCEAAAKMGKWGDKFITADKSHNFNSVYIANGTEFGMFIYESYEIHTVRSVFDWETLASNLSVGLVLIRWVVALISLHLGAFRGKSLWFSGGIGCVSGAGSFTYLPLMSLPRLKMTLAAFWTVGCKFQGQQAGLSEAWFAIYPAIVHFMLLYYSLLNLIAKTLRRRVSDVLFAPTMIALCLLHFYRMELASSGWLKGIDGRISTVVLSDEVDKLQLADYFTSDVAWRMNGRVPLIFGVKLAILGVNLLPLLLARSFPIAGRGTTQDLHGVEKALALDARYVGGLGCSLTYMVVMVDKKERRVSSTISKPRKIVLVNSYELIRLGYLVYGDKYLITFDEWDLLSAMAPFRAFCYLWNHRVLVWALRPVLATGDAEIAGGRALQSTEPQMWRLDDPRLQRIRWWQVSACSIQC</sequence>
<protein>
    <recommendedName>
        <fullName evidence="4">Transmembrane protein</fullName>
    </recommendedName>
</protein>
<feature type="transmembrane region" description="Helical" evidence="1">
    <location>
        <begin position="402"/>
        <end position="422"/>
    </location>
</feature>
<keyword evidence="1" id="KW-0812">Transmembrane</keyword>
<reference evidence="3" key="1">
    <citation type="submission" date="2017-03" db="EMBL/GenBank/DDBJ databases">
        <title>Phytopthora megakarya and P. palmivora, two closely related causual agents of cacao black pod achieved similar genome size and gene model numbers by different mechanisms.</title>
        <authorList>
            <person name="Ali S."/>
            <person name="Shao J."/>
            <person name="Larry D.J."/>
            <person name="Kronmiller B."/>
            <person name="Shen D."/>
            <person name="Strem M.D."/>
            <person name="Melnick R.L."/>
            <person name="Guiltinan M.J."/>
            <person name="Tyler B.M."/>
            <person name="Meinhardt L.W."/>
            <person name="Bailey B.A."/>
        </authorList>
    </citation>
    <scope>NUCLEOTIDE SEQUENCE [LARGE SCALE GENOMIC DNA]</scope>
    <source>
        <strain evidence="3">zdho120</strain>
    </source>
</reference>
<gene>
    <name evidence="2" type="ORF">PHMEG_00012873</name>
</gene>
<keyword evidence="1" id="KW-0472">Membrane</keyword>
<evidence type="ECO:0008006" key="4">
    <source>
        <dbReference type="Google" id="ProtNLM"/>
    </source>
</evidence>
<dbReference type="AlphaFoldDB" id="A0A225W7N4"/>
<feature type="transmembrane region" description="Helical" evidence="1">
    <location>
        <begin position="33"/>
        <end position="55"/>
    </location>
</feature>
<accession>A0A225W7N4</accession>
<dbReference type="Proteomes" id="UP000198211">
    <property type="component" value="Unassembled WGS sequence"/>
</dbReference>